<evidence type="ECO:0000313" key="2">
    <source>
        <dbReference type="EMBL" id="GFD58982.1"/>
    </source>
</evidence>
<feature type="non-terminal residue" evidence="2">
    <location>
        <position position="1"/>
    </location>
</feature>
<gene>
    <name evidence="2" type="ORF">Tci_930951</name>
</gene>
<reference evidence="2" key="1">
    <citation type="journal article" date="2019" name="Sci. Rep.">
        <title>Draft genome of Tanacetum cinerariifolium, the natural source of mosquito coil.</title>
        <authorList>
            <person name="Yamashiro T."/>
            <person name="Shiraishi A."/>
            <person name="Satake H."/>
            <person name="Nakayama K."/>
        </authorList>
    </citation>
    <scope>NUCLEOTIDE SEQUENCE</scope>
</reference>
<organism evidence="2">
    <name type="scientific">Tanacetum cinerariifolium</name>
    <name type="common">Dalmatian daisy</name>
    <name type="synonym">Chrysanthemum cinerariifolium</name>
    <dbReference type="NCBI Taxonomy" id="118510"/>
    <lineage>
        <taxon>Eukaryota</taxon>
        <taxon>Viridiplantae</taxon>
        <taxon>Streptophyta</taxon>
        <taxon>Embryophyta</taxon>
        <taxon>Tracheophyta</taxon>
        <taxon>Spermatophyta</taxon>
        <taxon>Magnoliopsida</taxon>
        <taxon>eudicotyledons</taxon>
        <taxon>Gunneridae</taxon>
        <taxon>Pentapetalae</taxon>
        <taxon>asterids</taxon>
        <taxon>campanulids</taxon>
        <taxon>Asterales</taxon>
        <taxon>Asteraceae</taxon>
        <taxon>Asteroideae</taxon>
        <taxon>Anthemideae</taxon>
        <taxon>Anthemidinae</taxon>
        <taxon>Tanacetum</taxon>
    </lineage>
</organism>
<accession>A0A699XFZ2</accession>
<comment type="caution">
    <text evidence="2">The sequence shown here is derived from an EMBL/GenBank/DDBJ whole genome shotgun (WGS) entry which is preliminary data.</text>
</comment>
<proteinExistence type="predicted"/>
<feature type="region of interest" description="Disordered" evidence="1">
    <location>
        <begin position="19"/>
        <end position="46"/>
    </location>
</feature>
<dbReference type="EMBL" id="BKCJ011859819">
    <property type="protein sequence ID" value="GFD58982.1"/>
    <property type="molecule type" value="Genomic_DNA"/>
</dbReference>
<evidence type="ECO:0000256" key="1">
    <source>
        <dbReference type="SAM" id="MobiDB-lite"/>
    </source>
</evidence>
<protein>
    <submittedName>
        <fullName evidence="2">Uncharacterized protein</fullName>
    </submittedName>
</protein>
<sequence length="78" mass="8601">SEEEEEEYLALTVPAPAMRSSISASKDADQTEPFEEGETIATPPPSTYRVTARISVRPHIPMSFPSELEVERLLAIPT</sequence>
<name>A0A699XFZ2_TANCI</name>
<dbReference type="AlphaFoldDB" id="A0A699XFZ2"/>